<keyword evidence="1" id="KW-1133">Transmembrane helix</keyword>
<keyword evidence="1" id="KW-0812">Transmembrane</keyword>
<feature type="transmembrane region" description="Helical" evidence="1">
    <location>
        <begin position="77"/>
        <end position="104"/>
    </location>
</feature>
<feature type="transmembrane region" description="Helical" evidence="1">
    <location>
        <begin position="45"/>
        <end position="65"/>
    </location>
</feature>
<evidence type="ECO:0000256" key="1">
    <source>
        <dbReference type="SAM" id="Phobius"/>
    </source>
</evidence>
<evidence type="ECO:0000313" key="3">
    <source>
        <dbReference type="Proteomes" id="UP000633509"/>
    </source>
</evidence>
<sequence length="107" mass="10832">MTPTHDQRARRFGTVGFSVICVAALTGYGLLVWSVYVLEWMTTELMVGGVIAAVALPAAGIAVGGAATAGRPRDVRIFAGAAGAALGAGCLLLGSVGSFMFLLFGNV</sequence>
<protein>
    <submittedName>
        <fullName evidence="2">Uncharacterized protein</fullName>
    </submittedName>
</protein>
<name>A0ABR9LM74_9ACTN</name>
<reference evidence="2 3" key="1">
    <citation type="submission" date="2020-10" db="EMBL/GenBank/DDBJ databases">
        <title>Sequencing the genomes of 1000 actinobacteria strains.</title>
        <authorList>
            <person name="Klenk H.-P."/>
        </authorList>
    </citation>
    <scope>NUCLEOTIDE SEQUENCE [LARGE SCALE GENOMIC DNA]</scope>
    <source>
        <strain evidence="2 3">DSM 43173</strain>
    </source>
</reference>
<dbReference type="RefSeq" id="WP_192783174.1">
    <property type="nucleotide sequence ID" value="NZ_JADBEK010000001.1"/>
</dbReference>
<organism evidence="2 3">
    <name type="scientific">Nonomuraea angiospora</name>
    <dbReference type="NCBI Taxonomy" id="46172"/>
    <lineage>
        <taxon>Bacteria</taxon>
        <taxon>Bacillati</taxon>
        <taxon>Actinomycetota</taxon>
        <taxon>Actinomycetes</taxon>
        <taxon>Streptosporangiales</taxon>
        <taxon>Streptosporangiaceae</taxon>
        <taxon>Nonomuraea</taxon>
    </lineage>
</organism>
<evidence type="ECO:0000313" key="2">
    <source>
        <dbReference type="EMBL" id="MBE1581769.1"/>
    </source>
</evidence>
<keyword evidence="3" id="KW-1185">Reference proteome</keyword>
<dbReference type="Proteomes" id="UP000633509">
    <property type="component" value="Unassembled WGS sequence"/>
</dbReference>
<feature type="transmembrane region" description="Helical" evidence="1">
    <location>
        <begin position="12"/>
        <end position="33"/>
    </location>
</feature>
<accession>A0ABR9LM74</accession>
<proteinExistence type="predicted"/>
<comment type="caution">
    <text evidence="2">The sequence shown here is derived from an EMBL/GenBank/DDBJ whole genome shotgun (WGS) entry which is preliminary data.</text>
</comment>
<gene>
    <name evidence="2" type="ORF">H4W80_000027</name>
</gene>
<dbReference type="EMBL" id="JADBEK010000001">
    <property type="protein sequence ID" value="MBE1581769.1"/>
    <property type="molecule type" value="Genomic_DNA"/>
</dbReference>
<keyword evidence="1" id="KW-0472">Membrane</keyword>